<gene>
    <name evidence="1" type="primary">83</name>
    <name evidence="1" type="ORF">PBI_JACE_83</name>
</gene>
<keyword evidence="2" id="KW-1185">Reference proteome</keyword>
<dbReference type="Proteomes" id="UP000246975">
    <property type="component" value="Segment"/>
</dbReference>
<dbReference type="RefSeq" id="YP_009801729.1">
    <property type="nucleotide sequence ID" value="NC_047974.1"/>
</dbReference>
<evidence type="ECO:0000313" key="2">
    <source>
        <dbReference type="Proteomes" id="UP000246975"/>
    </source>
</evidence>
<protein>
    <submittedName>
        <fullName evidence="1">Uncharacterized protein</fullName>
    </submittedName>
</protein>
<organism evidence="1 2">
    <name type="scientific">Gordonia phage Jace</name>
    <dbReference type="NCBI Taxonomy" id="2182360"/>
    <lineage>
        <taxon>Viruses</taxon>
        <taxon>Duplodnaviria</taxon>
        <taxon>Heunggongvirae</taxon>
        <taxon>Uroviricota</taxon>
        <taxon>Caudoviricetes</taxon>
        <taxon>Jacevirus</taxon>
        <taxon>Jacevirus jace</taxon>
    </lineage>
</organism>
<proteinExistence type="predicted"/>
<dbReference type="EMBL" id="MH153804">
    <property type="protein sequence ID" value="AWN03703.1"/>
    <property type="molecule type" value="Genomic_DNA"/>
</dbReference>
<reference evidence="1 2" key="1">
    <citation type="submission" date="2018-03" db="EMBL/GenBank/DDBJ databases">
        <authorList>
            <person name="Garlena R.A."/>
            <person name="Russell D.A."/>
            <person name="Pope W.H."/>
            <person name="Jacobs-Sera D."/>
            <person name="Hatfull G.F."/>
        </authorList>
    </citation>
    <scope>NUCLEOTIDE SEQUENCE [LARGE SCALE GENOMIC DNA]</scope>
</reference>
<evidence type="ECO:0000313" key="1">
    <source>
        <dbReference type="EMBL" id="AWN03703.1"/>
    </source>
</evidence>
<accession>A0A2U8UJA6</accession>
<sequence>MSLTAAVEQKLSTAGLCKTGRWLAEQPPEERQTFDAWFAAGHPGETMRQLCIQEGLSAGRSSFNEHVRKVCSCHRRSPA</sequence>
<name>A0A2U8UJA6_9CAUD</name>
<dbReference type="KEGG" id="vg:54992247"/>
<dbReference type="GeneID" id="54992247"/>